<accession>A0A9P6SKI2</accession>
<gene>
    <name evidence="1" type="ORF">D0Z07_9225</name>
</gene>
<dbReference type="Proteomes" id="UP000785200">
    <property type="component" value="Unassembled WGS sequence"/>
</dbReference>
<dbReference type="AlphaFoldDB" id="A0A9P6SKI2"/>
<evidence type="ECO:0000313" key="2">
    <source>
        <dbReference type="Proteomes" id="UP000785200"/>
    </source>
</evidence>
<sequence length="415" mass="46738">MTTAKFITQLTAQISRLESLVQSLQSCSFHPSNDQYQILGASSLRLSAAAADLAAEIEALKERRRGPSSAQGEQLVAQAELAYTNLIATTKLKSQKLFAKSMIRLFKGHSDSIVDSATTKARKQVTRDRCERICTLSPDGIISWAVAFKPTTWEANLMSKDIFDYVLDHIEPDNRRVWPPDIYKILRGLGVEEQLKGSTKYDAFLKAVEEYKDRSGKRRRVSDGDVLEDEPLSSVQTSELVAEKKVELSPVEESDANLKAVATTSSNSVPGPGKVMRLIKFDKGILYQGLSNLRLDSAFQLGKICCAVWWFFAWYLQTKFFSSVFDSPIIDRDSPRCHSKSELPGPLPQLCTHLLLSNQKEADIKWKFNHFPRLTLYYLKPESIIQFLHPKAVGELPKEIAIDVSNIDWQTFTKL</sequence>
<name>A0A9P6SKI2_9HELO</name>
<dbReference type="OrthoDB" id="5422777at2759"/>
<protein>
    <submittedName>
        <fullName evidence="1">Uncharacterized protein</fullName>
    </submittedName>
</protein>
<keyword evidence="2" id="KW-1185">Reference proteome</keyword>
<reference evidence="1" key="1">
    <citation type="submission" date="2019-07" db="EMBL/GenBank/DDBJ databases">
        <title>Hyphodiscus hymeniophilus genome sequencing and assembly.</title>
        <authorList>
            <person name="Kramer G."/>
            <person name="Nodwell J."/>
        </authorList>
    </citation>
    <scope>NUCLEOTIDE SEQUENCE</scope>
    <source>
        <strain evidence="1">ATCC 34498</strain>
    </source>
</reference>
<organism evidence="1 2">
    <name type="scientific">Hyphodiscus hymeniophilus</name>
    <dbReference type="NCBI Taxonomy" id="353542"/>
    <lineage>
        <taxon>Eukaryota</taxon>
        <taxon>Fungi</taxon>
        <taxon>Dikarya</taxon>
        <taxon>Ascomycota</taxon>
        <taxon>Pezizomycotina</taxon>
        <taxon>Leotiomycetes</taxon>
        <taxon>Helotiales</taxon>
        <taxon>Hyphodiscaceae</taxon>
        <taxon>Hyphodiscus</taxon>
    </lineage>
</organism>
<evidence type="ECO:0000313" key="1">
    <source>
        <dbReference type="EMBL" id="KAG0645143.1"/>
    </source>
</evidence>
<comment type="caution">
    <text evidence="1">The sequence shown here is derived from an EMBL/GenBank/DDBJ whole genome shotgun (WGS) entry which is preliminary data.</text>
</comment>
<proteinExistence type="predicted"/>
<dbReference type="EMBL" id="VNKQ01000020">
    <property type="protein sequence ID" value="KAG0645143.1"/>
    <property type="molecule type" value="Genomic_DNA"/>
</dbReference>